<dbReference type="Gene3D" id="3.30.1150.10">
    <property type="match status" value="1"/>
</dbReference>
<dbReference type="AlphaFoldDB" id="A0A918R9Z7"/>
<comment type="subcellular location">
    <subcellularLocation>
        <location evidence="1">Cell inner membrane</location>
        <topology evidence="1">Single-pass membrane protein</topology>
        <orientation evidence="1">Periplasmic side</orientation>
    </subcellularLocation>
</comment>
<evidence type="ECO:0000256" key="9">
    <source>
        <dbReference type="ARBA" id="ARBA00023136"/>
    </source>
</evidence>
<evidence type="ECO:0000256" key="3">
    <source>
        <dbReference type="ARBA" id="ARBA00022448"/>
    </source>
</evidence>
<dbReference type="SUPFAM" id="SSF74653">
    <property type="entry name" value="TolA/TonB C-terminal domain"/>
    <property type="match status" value="1"/>
</dbReference>
<dbReference type="PANTHER" id="PTHR33446:SF2">
    <property type="entry name" value="PROTEIN TONB"/>
    <property type="match status" value="1"/>
</dbReference>
<dbReference type="GO" id="GO:0015031">
    <property type="term" value="P:protein transport"/>
    <property type="evidence" value="ECO:0007669"/>
    <property type="project" value="UniProtKB-KW"/>
</dbReference>
<sequence length="223" mass="23473">MPKCMISLSIILLAQAATVDSAAPVAPPPGPPVIASPFPLPVQKGAARPMDYPGNWTTTADYPVAALRANEQGTSAFSVIVDKAGRVKECRITSSSGSAPLDEATCRLVTQRARFFPAVDEQNNPIEGTYANRIRWVLPAVTPPEPGTALTTFIVELDGSISDCSVNLTGATARQLSKLGNTCASTARMDPYKGPDGKPVRKRVTMRIEVMTEAIAAPAPSAP</sequence>
<dbReference type="InterPro" id="IPR051045">
    <property type="entry name" value="TonB-dependent_transducer"/>
</dbReference>
<dbReference type="EMBL" id="BMZD01000002">
    <property type="protein sequence ID" value="GGZ90885.1"/>
    <property type="molecule type" value="Genomic_DNA"/>
</dbReference>
<keyword evidence="7" id="KW-0653">Protein transport</keyword>
<keyword evidence="5" id="KW-0997">Cell inner membrane</keyword>
<evidence type="ECO:0000256" key="7">
    <source>
        <dbReference type="ARBA" id="ARBA00022927"/>
    </source>
</evidence>
<dbReference type="Proteomes" id="UP000634139">
    <property type="component" value="Unassembled WGS sequence"/>
</dbReference>
<gene>
    <name evidence="12" type="ORF">GCM10011617_07480</name>
</gene>
<evidence type="ECO:0000256" key="1">
    <source>
        <dbReference type="ARBA" id="ARBA00004383"/>
    </source>
</evidence>
<evidence type="ECO:0000313" key="12">
    <source>
        <dbReference type="EMBL" id="GGZ90885.1"/>
    </source>
</evidence>
<keyword evidence="13" id="KW-1185">Reference proteome</keyword>
<dbReference type="NCBIfam" id="TIGR01352">
    <property type="entry name" value="tonB_Cterm"/>
    <property type="match status" value="1"/>
</dbReference>
<feature type="signal peptide" evidence="10">
    <location>
        <begin position="1"/>
        <end position="22"/>
    </location>
</feature>
<comment type="caution">
    <text evidence="12">The sequence shown here is derived from an EMBL/GenBank/DDBJ whole genome shotgun (WGS) entry which is preliminary data.</text>
</comment>
<comment type="similarity">
    <text evidence="2">Belongs to the TonB family.</text>
</comment>
<keyword evidence="9" id="KW-0472">Membrane</keyword>
<evidence type="ECO:0000256" key="8">
    <source>
        <dbReference type="ARBA" id="ARBA00022989"/>
    </source>
</evidence>
<evidence type="ECO:0000256" key="4">
    <source>
        <dbReference type="ARBA" id="ARBA00022475"/>
    </source>
</evidence>
<dbReference type="PROSITE" id="PS52015">
    <property type="entry name" value="TONB_CTD"/>
    <property type="match status" value="1"/>
</dbReference>
<keyword evidence="4" id="KW-1003">Cell membrane</keyword>
<proteinExistence type="inferred from homology"/>
<feature type="chain" id="PRO_5036880954" description="TonB C-terminal domain-containing protein" evidence="10">
    <location>
        <begin position="23"/>
        <end position="223"/>
    </location>
</feature>
<accession>A0A918R9Z7</accession>
<keyword evidence="6" id="KW-0812">Transmembrane</keyword>
<dbReference type="GO" id="GO:0055085">
    <property type="term" value="P:transmembrane transport"/>
    <property type="evidence" value="ECO:0007669"/>
    <property type="project" value="InterPro"/>
</dbReference>
<evidence type="ECO:0000256" key="5">
    <source>
        <dbReference type="ARBA" id="ARBA00022519"/>
    </source>
</evidence>
<organism evidence="12 13">
    <name type="scientific">Novosphingobium arvoryzae</name>
    <dbReference type="NCBI Taxonomy" id="1256514"/>
    <lineage>
        <taxon>Bacteria</taxon>
        <taxon>Pseudomonadati</taxon>
        <taxon>Pseudomonadota</taxon>
        <taxon>Alphaproteobacteria</taxon>
        <taxon>Sphingomonadales</taxon>
        <taxon>Sphingomonadaceae</taxon>
        <taxon>Novosphingobium</taxon>
    </lineage>
</organism>
<evidence type="ECO:0000313" key="13">
    <source>
        <dbReference type="Proteomes" id="UP000634139"/>
    </source>
</evidence>
<dbReference type="GO" id="GO:0098797">
    <property type="term" value="C:plasma membrane protein complex"/>
    <property type="evidence" value="ECO:0007669"/>
    <property type="project" value="TreeGrafter"/>
</dbReference>
<dbReference type="InterPro" id="IPR037682">
    <property type="entry name" value="TonB_C"/>
</dbReference>
<dbReference type="GO" id="GO:0031992">
    <property type="term" value="F:energy transducer activity"/>
    <property type="evidence" value="ECO:0007669"/>
    <property type="project" value="TreeGrafter"/>
</dbReference>
<feature type="domain" description="TonB C-terminal" evidence="11">
    <location>
        <begin position="47"/>
        <end position="145"/>
    </location>
</feature>
<keyword evidence="8" id="KW-1133">Transmembrane helix</keyword>
<protein>
    <recommendedName>
        <fullName evidence="11">TonB C-terminal domain-containing protein</fullName>
    </recommendedName>
</protein>
<evidence type="ECO:0000259" key="11">
    <source>
        <dbReference type="PROSITE" id="PS52015"/>
    </source>
</evidence>
<evidence type="ECO:0000256" key="6">
    <source>
        <dbReference type="ARBA" id="ARBA00022692"/>
    </source>
</evidence>
<keyword evidence="10" id="KW-0732">Signal</keyword>
<dbReference type="InterPro" id="IPR006260">
    <property type="entry name" value="TonB/TolA_C"/>
</dbReference>
<reference evidence="12" key="1">
    <citation type="journal article" date="2014" name="Int. J. Syst. Evol. Microbiol.">
        <title>Complete genome sequence of Corynebacterium casei LMG S-19264T (=DSM 44701T), isolated from a smear-ripened cheese.</title>
        <authorList>
            <consortium name="US DOE Joint Genome Institute (JGI-PGF)"/>
            <person name="Walter F."/>
            <person name="Albersmeier A."/>
            <person name="Kalinowski J."/>
            <person name="Ruckert C."/>
        </authorList>
    </citation>
    <scope>NUCLEOTIDE SEQUENCE</scope>
    <source>
        <strain evidence="12">KCTC 32422</strain>
    </source>
</reference>
<name>A0A918R9Z7_9SPHN</name>
<evidence type="ECO:0000256" key="2">
    <source>
        <dbReference type="ARBA" id="ARBA00006555"/>
    </source>
</evidence>
<evidence type="ECO:0000256" key="10">
    <source>
        <dbReference type="SAM" id="SignalP"/>
    </source>
</evidence>
<dbReference type="Pfam" id="PF03544">
    <property type="entry name" value="TonB_C"/>
    <property type="match status" value="1"/>
</dbReference>
<reference evidence="12" key="2">
    <citation type="submission" date="2020-09" db="EMBL/GenBank/DDBJ databases">
        <authorList>
            <person name="Sun Q."/>
            <person name="Kim S."/>
        </authorList>
    </citation>
    <scope>NUCLEOTIDE SEQUENCE</scope>
    <source>
        <strain evidence="12">KCTC 32422</strain>
    </source>
</reference>
<keyword evidence="3" id="KW-0813">Transport</keyword>
<dbReference type="PANTHER" id="PTHR33446">
    <property type="entry name" value="PROTEIN TONB-RELATED"/>
    <property type="match status" value="1"/>
</dbReference>